<sequence length="310" mass="33536">MKVSSSQLLLGSLFLLQVAGLVIQSEQEHAGVAVRSEQLIARVESAADRAARKAAQKQAKEEKNNKKKEDKQKKKDDKEKKKQDKGKGKATVDDESAGAGSSANPDFAGKYKETAESGGEPKPPSKTAADFLEETLGDDIRQQLFTTFIVESVTKSKAKPGTAEFKQSLLKVRYSEQGMIVDSMYKAKDGNPKKAQIPITKLMSIGAKQLKSTPQWIFCGKIANEATRKIIIDGLAAKYGSETGAATDKIWKITKGGEDNDVFTKLMSSDNGRPIANWLKYNPETIGGPVTKIVVKGSDPAKLLFVLGGT</sequence>
<dbReference type="RefSeq" id="XP_008083419.1">
    <property type="nucleotide sequence ID" value="XM_008085228.1"/>
</dbReference>
<evidence type="ECO:0000256" key="1">
    <source>
        <dbReference type="SAM" id="MobiDB-lite"/>
    </source>
</evidence>
<dbReference type="HOGENOM" id="CLU_1023269_0_0_1"/>
<reference evidence="3 4" key="1">
    <citation type="journal article" date="2013" name="BMC Genomics">
        <title>Genomics-driven discovery of the pneumocandin biosynthetic gene cluster in the fungus Glarea lozoyensis.</title>
        <authorList>
            <person name="Chen L."/>
            <person name="Yue Q."/>
            <person name="Zhang X."/>
            <person name="Xiang M."/>
            <person name="Wang C."/>
            <person name="Li S."/>
            <person name="Che Y."/>
            <person name="Ortiz-Lopez F.J."/>
            <person name="Bills G.F."/>
            <person name="Liu X."/>
            <person name="An Z."/>
        </authorList>
    </citation>
    <scope>NUCLEOTIDE SEQUENCE [LARGE SCALE GENOMIC DNA]</scope>
    <source>
        <strain evidence="4">ATCC 20868 / MF5171</strain>
    </source>
</reference>
<dbReference type="EMBL" id="KE145367">
    <property type="protein sequence ID" value="EPE29310.1"/>
    <property type="molecule type" value="Genomic_DNA"/>
</dbReference>
<organism evidence="3 4">
    <name type="scientific">Glarea lozoyensis (strain ATCC 20868 / MF5171)</name>
    <dbReference type="NCBI Taxonomy" id="1116229"/>
    <lineage>
        <taxon>Eukaryota</taxon>
        <taxon>Fungi</taxon>
        <taxon>Dikarya</taxon>
        <taxon>Ascomycota</taxon>
        <taxon>Pezizomycotina</taxon>
        <taxon>Leotiomycetes</taxon>
        <taxon>Helotiales</taxon>
        <taxon>Helotiaceae</taxon>
        <taxon>Glarea</taxon>
    </lineage>
</organism>
<dbReference type="OrthoDB" id="10347822at2759"/>
<feature type="signal peptide" evidence="2">
    <location>
        <begin position="1"/>
        <end position="20"/>
    </location>
</feature>
<evidence type="ECO:0000313" key="3">
    <source>
        <dbReference type="EMBL" id="EPE29310.1"/>
    </source>
</evidence>
<evidence type="ECO:0000256" key="2">
    <source>
        <dbReference type="SAM" id="SignalP"/>
    </source>
</evidence>
<dbReference type="GeneID" id="19459528"/>
<evidence type="ECO:0000313" key="4">
    <source>
        <dbReference type="Proteomes" id="UP000016922"/>
    </source>
</evidence>
<dbReference type="KEGG" id="glz:GLAREA_00470"/>
<keyword evidence="4" id="KW-1185">Reference proteome</keyword>
<dbReference type="Proteomes" id="UP000016922">
    <property type="component" value="Unassembled WGS sequence"/>
</dbReference>
<dbReference type="AlphaFoldDB" id="S3CUL9"/>
<proteinExistence type="predicted"/>
<feature type="compositionally biased region" description="Basic and acidic residues" evidence="1">
    <location>
        <begin position="58"/>
        <end position="92"/>
    </location>
</feature>
<keyword evidence="2" id="KW-0732">Signal</keyword>
<feature type="chain" id="PRO_5004507515" evidence="2">
    <location>
        <begin position="21"/>
        <end position="310"/>
    </location>
</feature>
<name>S3CUL9_GLAL2</name>
<accession>S3CUL9</accession>
<gene>
    <name evidence="3" type="ORF">GLAREA_00470</name>
</gene>
<protein>
    <submittedName>
        <fullName evidence="3">Uncharacterized protein</fullName>
    </submittedName>
</protein>
<feature type="region of interest" description="Disordered" evidence="1">
    <location>
        <begin position="45"/>
        <end position="128"/>
    </location>
</feature>